<dbReference type="PANTHER" id="PTHR33204:SF39">
    <property type="entry name" value="TRANSCRIPTIONAL REGULATORY PROTEIN"/>
    <property type="match status" value="1"/>
</dbReference>
<sequence>MTTMTARERRAAQKSEYDAFLALCPTRQLFATISDKWVGLVLVALADGPQRYNALSRIVAGISPKMLTQTLRTLERDGMIQRTVTASVPVRVDYDLTALGRELLPLMVGIKQWAQDHMDAVIGARHLFDRRDDAQA</sequence>
<dbReference type="PROSITE" id="PS51118">
    <property type="entry name" value="HTH_HXLR"/>
    <property type="match status" value="1"/>
</dbReference>
<dbReference type="RefSeq" id="WP_039416373.1">
    <property type="nucleotide sequence ID" value="NZ_JWSZ01000014.1"/>
</dbReference>
<dbReference type="Pfam" id="PF01638">
    <property type="entry name" value="HxlR"/>
    <property type="match status" value="1"/>
</dbReference>
<dbReference type="PANTHER" id="PTHR33204">
    <property type="entry name" value="TRANSCRIPTIONAL REGULATOR, MARR FAMILY"/>
    <property type="match status" value="1"/>
</dbReference>
<keyword evidence="2" id="KW-0238">DNA-binding</keyword>
<reference evidence="5 6" key="1">
    <citation type="submission" date="2014-12" db="EMBL/GenBank/DDBJ databases">
        <title>Genome sequencing of Microbacterium hominis TPW29.</title>
        <authorList>
            <person name="Tan P.W."/>
            <person name="Chan K.-G."/>
        </authorList>
    </citation>
    <scope>NUCLEOTIDE SEQUENCE [LARGE SCALE GENOMIC DNA]</scope>
    <source>
        <strain evidence="5 6">TPW29</strain>
    </source>
</reference>
<dbReference type="InterPro" id="IPR002577">
    <property type="entry name" value="HTH_HxlR"/>
</dbReference>
<evidence type="ECO:0000256" key="3">
    <source>
        <dbReference type="ARBA" id="ARBA00023163"/>
    </source>
</evidence>
<keyword evidence="1" id="KW-0805">Transcription regulation</keyword>
<evidence type="ECO:0000256" key="2">
    <source>
        <dbReference type="ARBA" id="ARBA00023125"/>
    </source>
</evidence>
<name>A0A0B4CKC4_9MICO</name>
<feature type="domain" description="HTH hxlR-type" evidence="4">
    <location>
        <begin position="24"/>
        <end position="122"/>
    </location>
</feature>
<keyword evidence="3" id="KW-0804">Transcription</keyword>
<dbReference type="Proteomes" id="UP000031202">
    <property type="component" value="Unassembled WGS sequence"/>
</dbReference>
<accession>A0A0B4CKC4</accession>
<dbReference type="EMBL" id="JWSZ01000014">
    <property type="protein sequence ID" value="KIC56952.1"/>
    <property type="molecule type" value="Genomic_DNA"/>
</dbReference>
<protein>
    <submittedName>
        <fullName evidence="5">HxlR family transcriptional regulator</fullName>
    </submittedName>
</protein>
<dbReference type="AlphaFoldDB" id="A0A0B4CKC4"/>
<proteinExistence type="predicted"/>
<dbReference type="InterPro" id="IPR036388">
    <property type="entry name" value="WH-like_DNA-bd_sf"/>
</dbReference>
<dbReference type="GO" id="GO:0003677">
    <property type="term" value="F:DNA binding"/>
    <property type="evidence" value="ECO:0007669"/>
    <property type="project" value="UniProtKB-KW"/>
</dbReference>
<evidence type="ECO:0000313" key="5">
    <source>
        <dbReference type="EMBL" id="KIC56952.1"/>
    </source>
</evidence>
<organism evidence="5 6">
    <name type="scientific">Microbacterium hominis</name>
    <dbReference type="NCBI Taxonomy" id="162426"/>
    <lineage>
        <taxon>Bacteria</taxon>
        <taxon>Bacillati</taxon>
        <taxon>Actinomycetota</taxon>
        <taxon>Actinomycetes</taxon>
        <taxon>Micrococcales</taxon>
        <taxon>Microbacteriaceae</taxon>
        <taxon>Microbacterium</taxon>
    </lineage>
</organism>
<dbReference type="InterPro" id="IPR036390">
    <property type="entry name" value="WH_DNA-bd_sf"/>
</dbReference>
<evidence type="ECO:0000313" key="6">
    <source>
        <dbReference type="Proteomes" id="UP000031202"/>
    </source>
</evidence>
<evidence type="ECO:0000259" key="4">
    <source>
        <dbReference type="PROSITE" id="PS51118"/>
    </source>
</evidence>
<dbReference type="Gene3D" id="1.10.10.10">
    <property type="entry name" value="Winged helix-like DNA-binding domain superfamily/Winged helix DNA-binding domain"/>
    <property type="match status" value="1"/>
</dbReference>
<gene>
    <name evidence="5" type="ORF">RM52_11810</name>
</gene>
<evidence type="ECO:0000256" key="1">
    <source>
        <dbReference type="ARBA" id="ARBA00023015"/>
    </source>
</evidence>
<comment type="caution">
    <text evidence="5">The sequence shown here is derived from an EMBL/GenBank/DDBJ whole genome shotgun (WGS) entry which is preliminary data.</text>
</comment>
<dbReference type="SUPFAM" id="SSF46785">
    <property type="entry name" value="Winged helix' DNA-binding domain"/>
    <property type="match status" value="1"/>
</dbReference>